<evidence type="ECO:0000256" key="4">
    <source>
        <dbReference type="SAM" id="MobiDB-lite"/>
    </source>
</evidence>
<proteinExistence type="inferred from homology"/>
<evidence type="ECO:0000256" key="2">
    <source>
        <dbReference type="ARBA" id="ARBA00022980"/>
    </source>
</evidence>
<protein>
    <recommendedName>
        <fullName evidence="6">60S acidic ribosomal protein P1</fullName>
    </recommendedName>
</protein>
<feature type="compositionally biased region" description="Acidic residues" evidence="4">
    <location>
        <begin position="96"/>
        <end position="105"/>
    </location>
</feature>
<gene>
    <name evidence="5" type="ORF">PPAR1163_LOCUS12737</name>
</gene>
<feature type="compositionally biased region" description="Low complexity" evidence="4">
    <location>
        <begin position="78"/>
        <end position="93"/>
    </location>
</feature>
<dbReference type="GO" id="GO:1990904">
    <property type="term" value="C:ribonucleoprotein complex"/>
    <property type="evidence" value="ECO:0007669"/>
    <property type="project" value="UniProtKB-KW"/>
</dbReference>
<keyword evidence="3" id="KW-0687">Ribonucleoprotein</keyword>
<dbReference type="InterPro" id="IPR038716">
    <property type="entry name" value="P1/P2_N_sf"/>
</dbReference>
<feature type="region of interest" description="Disordered" evidence="4">
    <location>
        <begin position="73"/>
        <end position="120"/>
    </location>
</feature>
<dbReference type="Gene3D" id="1.10.10.1410">
    <property type="match status" value="1"/>
</dbReference>
<dbReference type="Pfam" id="PF00428">
    <property type="entry name" value="Ribosomal_60s"/>
    <property type="match status" value="1"/>
</dbReference>
<evidence type="ECO:0008006" key="6">
    <source>
        <dbReference type="Google" id="ProtNLM"/>
    </source>
</evidence>
<dbReference type="AlphaFoldDB" id="A0A7S1XPS5"/>
<feature type="compositionally biased region" description="Gly residues" evidence="4">
    <location>
        <begin position="106"/>
        <end position="120"/>
    </location>
</feature>
<evidence type="ECO:0000256" key="3">
    <source>
        <dbReference type="ARBA" id="ARBA00023274"/>
    </source>
</evidence>
<reference evidence="5" key="1">
    <citation type="submission" date="2021-01" db="EMBL/GenBank/DDBJ databases">
        <authorList>
            <person name="Corre E."/>
            <person name="Pelletier E."/>
            <person name="Niang G."/>
            <person name="Scheremetjew M."/>
            <person name="Finn R."/>
            <person name="Kale V."/>
            <person name="Holt S."/>
            <person name="Cochrane G."/>
            <person name="Meng A."/>
            <person name="Brown T."/>
            <person name="Cohen L."/>
        </authorList>
    </citation>
    <scope>NUCLEOTIDE SEQUENCE</scope>
    <source>
        <strain evidence="5">CCMP2877</strain>
    </source>
</reference>
<comment type="similarity">
    <text evidence="1">Belongs to the eukaryotic ribosomal protein P1/P2 family.</text>
</comment>
<sequence>MPFDDLNAFEKADFAVCLGALICKDSGVEATEETLGAITTAAGCSVPAHMITLYANFIAKAGDIDRFFAGPSAGGGAAAPAAAAGGDAGGAAPEPEKEEEPEEVDLGGGMDMFGGGDADY</sequence>
<evidence type="ECO:0000313" key="5">
    <source>
        <dbReference type="EMBL" id="CAD9254370.1"/>
    </source>
</evidence>
<accession>A0A7S1XPS5</accession>
<dbReference type="EMBL" id="HBGJ01019678">
    <property type="protein sequence ID" value="CAD9254370.1"/>
    <property type="molecule type" value="Transcribed_RNA"/>
</dbReference>
<organism evidence="5">
    <name type="scientific">Phaeomonas parva</name>
    <dbReference type="NCBI Taxonomy" id="124430"/>
    <lineage>
        <taxon>Eukaryota</taxon>
        <taxon>Sar</taxon>
        <taxon>Stramenopiles</taxon>
        <taxon>Ochrophyta</taxon>
        <taxon>Pinguiophyceae</taxon>
        <taxon>Pinguiochrysidales</taxon>
        <taxon>Pinguiochrysidaceae</taxon>
        <taxon>Phaeomonas</taxon>
    </lineage>
</organism>
<evidence type="ECO:0000256" key="1">
    <source>
        <dbReference type="ARBA" id="ARBA00005436"/>
    </source>
</evidence>
<name>A0A7S1XPS5_9STRA</name>
<keyword evidence="2" id="KW-0689">Ribosomal protein</keyword>
<dbReference type="GO" id="GO:0005840">
    <property type="term" value="C:ribosome"/>
    <property type="evidence" value="ECO:0007669"/>
    <property type="project" value="UniProtKB-KW"/>
</dbReference>